<dbReference type="InterPro" id="IPR056422">
    <property type="entry name" value="BP74_N"/>
</dbReference>
<protein>
    <recommendedName>
        <fullName evidence="1">BP74 N-terminal domain-containing protein</fullName>
    </recommendedName>
</protein>
<sequence length="175" mass="18595">GGYNRDPLSGVVWSWHCVEHAVGLGNVAPEIYDGIPSFVETNLEYWIETVHSFCPWTGQIVAIGPDGSTAGDFDIDGDVDADDFTLLEACLDSSGLPCYDMAQGCCAVDLNGDTGIDCSDWEQFMLAWTGPGDPPVLPSCDGTIPTVSGWGMVAMTLLLLTVAKLAFTARQPTKG</sequence>
<dbReference type="Gene3D" id="1.10.1330.10">
    <property type="entry name" value="Dockerin domain"/>
    <property type="match status" value="1"/>
</dbReference>
<proteinExistence type="predicted"/>
<dbReference type="InterPro" id="IPR036439">
    <property type="entry name" value="Dockerin_dom_sf"/>
</dbReference>
<dbReference type="Pfam" id="PF23621">
    <property type="entry name" value="BP74_N"/>
    <property type="match status" value="1"/>
</dbReference>
<evidence type="ECO:0000259" key="1">
    <source>
        <dbReference type="Pfam" id="PF23621"/>
    </source>
</evidence>
<comment type="caution">
    <text evidence="2">The sequence shown here is derived from an EMBL/GenBank/DDBJ whole genome shotgun (WGS) entry which is preliminary data.</text>
</comment>
<name>X1SCN1_9ZZZZ</name>
<accession>X1SCN1</accession>
<evidence type="ECO:0000313" key="2">
    <source>
        <dbReference type="EMBL" id="GAI90787.1"/>
    </source>
</evidence>
<gene>
    <name evidence="2" type="ORF">S12H4_30560</name>
</gene>
<feature type="non-terminal residue" evidence="2">
    <location>
        <position position="1"/>
    </location>
</feature>
<organism evidence="2">
    <name type="scientific">marine sediment metagenome</name>
    <dbReference type="NCBI Taxonomy" id="412755"/>
    <lineage>
        <taxon>unclassified sequences</taxon>
        <taxon>metagenomes</taxon>
        <taxon>ecological metagenomes</taxon>
    </lineage>
</organism>
<reference evidence="2" key="1">
    <citation type="journal article" date="2014" name="Front. Microbiol.">
        <title>High frequency of phylogenetically diverse reductive dehalogenase-homologous genes in deep subseafloor sedimentary metagenomes.</title>
        <authorList>
            <person name="Kawai M."/>
            <person name="Futagami T."/>
            <person name="Toyoda A."/>
            <person name="Takaki Y."/>
            <person name="Nishi S."/>
            <person name="Hori S."/>
            <person name="Arai W."/>
            <person name="Tsubouchi T."/>
            <person name="Morono Y."/>
            <person name="Uchiyama I."/>
            <person name="Ito T."/>
            <person name="Fujiyama A."/>
            <person name="Inagaki F."/>
            <person name="Takami H."/>
        </authorList>
    </citation>
    <scope>NUCLEOTIDE SEQUENCE</scope>
    <source>
        <strain evidence="2">Expedition CK06-06</strain>
    </source>
</reference>
<dbReference type="AlphaFoldDB" id="X1SCN1"/>
<dbReference type="GO" id="GO:0000272">
    <property type="term" value="P:polysaccharide catabolic process"/>
    <property type="evidence" value="ECO:0007669"/>
    <property type="project" value="InterPro"/>
</dbReference>
<feature type="domain" description="BP74 N-terminal" evidence="1">
    <location>
        <begin position="6"/>
        <end position="63"/>
    </location>
</feature>
<dbReference type="EMBL" id="BARW01017734">
    <property type="protein sequence ID" value="GAI90787.1"/>
    <property type="molecule type" value="Genomic_DNA"/>
</dbReference>